<feature type="domain" description="CBM21" evidence="1">
    <location>
        <begin position="241"/>
        <end position="351"/>
    </location>
</feature>
<sequence length="369" mass="42372">MSVLSSRPSEIFTPSNRRRQWQSGIQRQQSFSLDFPQNIYDNDKLSRGLDSICSEEPLRCREEDRVFLYLPRNLSYCEVCSDVIRDHVQKKVRLLSTRLCQYDDVPPTPDYTRPIFGVGEESEDEDFKEESKDQYQAWCTANFKLTSATSYRGKRPILKKKARAVSFPAPRKEGKKVVRFADALGLELESIRYLVQKDLPKIVPSCSNLNLENKKVKKNSNNKKIQLVPAFLPPSLSSSFMGHLRKLKVCLHSVSTADNTVYGIISLINITFHKTVFVRYTANGWASHHDELATYLEGSSVDDTDKFSFTLFCNPSDLCTRGHSLFFAVCYETAEGEQYWDNNDGKNYCIKCEKRDIPVVGNHSWVHFL</sequence>
<dbReference type="GO" id="GO:2001069">
    <property type="term" value="F:glycogen binding"/>
    <property type="evidence" value="ECO:0007669"/>
    <property type="project" value="TreeGrafter"/>
</dbReference>
<dbReference type="InterPro" id="IPR050782">
    <property type="entry name" value="PP1_regulatory_subunit_3"/>
</dbReference>
<accession>A0A4Y2KLR7</accession>
<dbReference type="EMBL" id="BGPR01004725">
    <property type="protein sequence ID" value="GBN02696.1"/>
    <property type="molecule type" value="Genomic_DNA"/>
</dbReference>
<comment type="caution">
    <text evidence="2">The sequence shown here is derived from an EMBL/GenBank/DDBJ whole genome shotgun (WGS) entry which is preliminary data.</text>
</comment>
<dbReference type="PANTHER" id="PTHR12307:SF53">
    <property type="entry name" value="PROTEIN PHOSPHATASE 1 REGULATORY SUBUNIT"/>
    <property type="match status" value="1"/>
</dbReference>
<dbReference type="GO" id="GO:0005979">
    <property type="term" value="P:regulation of glycogen biosynthetic process"/>
    <property type="evidence" value="ECO:0007669"/>
    <property type="project" value="TreeGrafter"/>
</dbReference>
<organism evidence="2 3">
    <name type="scientific">Araneus ventricosus</name>
    <name type="common">Orbweaver spider</name>
    <name type="synonym">Epeira ventricosa</name>
    <dbReference type="NCBI Taxonomy" id="182803"/>
    <lineage>
        <taxon>Eukaryota</taxon>
        <taxon>Metazoa</taxon>
        <taxon>Ecdysozoa</taxon>
        <taxon>Arthropoda</taxon>
        <taxon>Chelicerata</taxon>
        <taxon>Arachnida</taxon>
        <taxon>Araneae</taxon>
        <taxon>Araneomorphae</taxon>
        <taxon>Entelegynae</taxon>
        <taxon>Araneoidea</taxon>
        <taxon>Araneidae</taxon>
        <taxon>Araneus</taxon>
    </lineage>
</organism>
<proteinExistence type="predicted"/>
<dbReference type="Pfam" id="PF03370">
    <property type="entry name" value="CBM_21"/>
    <property type="match status" value="1"/>
</dbReference>
<evidence type="ECO:0000313" key="2">
    <source>
        <dbReference type="EMBL" id="GBN02696.1"/>
    </source>
</evidence>
<dbReference type="PROSITE" id="PS51159">
    <property type="entry name" value="CBM21"/>
    <property type="match status" value="1"/>
</dbReference>
<keyword evidence="3" id="KW-1185">Reference proteome</keyword>
<protein>
    <submittedName>
        <fullName evidence="2">Glycogen-binding subunit 76A</fullName>
    </submittedName>
</protein>
<dbReference type="GO" id="GO:0000164">
    <property type="term" value="C:protein phosphatase type 1 complex"/>
    <property type="evidence" value="ECO:0007669"/>
    <property type="project" value="TreeGrafter"/>
</dbReference>
<evidence type="ECO:0000259" key="1">
    <source>
        <dbReference type="PROSITE" id="PS51159"/>
    </source>
</evidence>
<gene>
    <name evidence="2" type="primary">Gbs-76A_2</name>
    <name evidence="2" type="ORF">AVEN_237422_1</name>
</gene>
<name>A0A4Y2KLR7_ARAVE</name>
<dbReference type="Gene3D" id="2.60.40.2440">
    <property type="entry name" value="Carbohydrate binding type-21 domain"/>
    <property type="match status" value="1"/>
</dbReference>
<reference evidence="2 3" key="1">
    <citation type="journal article" date="2019" name="Sci. Rep.">
        <title>Orb-weaving spider Araneus ventricosus genome elucidates the spidroin gene catalogue.</title>
        <authorList>
            <person name="Kono N."/>
            <person name="Nakamura H."/>
            <person name="Ohtoshi R."/>
            <person name="Moran D.A.P."/>
            <person name="Shinohara A."/>
            <person name="Yoshida Y."/>
            <person name="Fujiwara M."/>
            <person name="Mori M."/>
            <person name="Tomita M."/>
            <person name="Arakawa K."/>
        </authorList>
    </citation>
    <scope>NUCLEOTIDE SEQUENCE [LARGE SCALE GENOMIC DNA]</scope>
</reference>
<dbReference type="OrthoDB" id="8942186at2759"/>
<evidence type="ECO:0000313" key="3">
    <source>
        <dbReference type="Proteomes" id="UP000499080"/>
    </source>
</evidence>
<dbReference type="Proteomes" id="UP000499080">
    <property type="component" value="Unassembled WGS sequence"/>
</dbReference>
<dbReference type="PANTHER" id="PTHR12307">
    <property type="entry name" value="PROTEIN PHOSPHATASE 1 REGULATORY SUBUNIT"/>
    <property type="match status" value="1"/>
</dbReference>
<dbReference type="GO" id="GO:0008157">
    <property type="term" value="F:protein phosphatase 1 binding"/>
    <property type="evidence" value="ECO:0007669"/>
    <property type="project" value="TreeGrafter"/>
</dbReference>
<dbReference type="InterPro" id="IPR038175">
    <property type="entry name" value="CBM21_dom_sf"/>
</dbReference>
<dbReference type="InterPro" id="IPR005036">
    <property type="entry name" value="CBM21_dom"/>
</dbReference>
<dbReference type="AlphaFoldDB" id="A0A4Y2KLR7"/>